<evidence type="ECO:0000256" key="1">
    <source>
        <dbReference type="SAM" id="MobiDB-lite"/>
    </source>
</evidence>
<protein>
    <submittedName>
        <fullName evidence="2">Uncharacterized protein</fullName>
    </submittedName>
</protein>
<dbReference type="EMBL" id="JBHSBV010000007">
    <property type="protein sequence ID" value="MFC4202870.1"/>
    <property type="molecule type" value="Genomic_DNA"/>
</dbReference>
<keyword evidence="3" id="KW-1185">Reference proteome</keyword>
<gene>
    <name evidence="2" type="ORF">ACFOY1_18115</name>
</gene>
<accession>A0ABV8P424</accession>
<proteinExistence type="predicted"/>
<name>A0ABV8P424_9BURK</name>
<feature type="compositionally biased region" description="Low complexity" evidence="1">
    <location>
        <begin position="24"/>
        <end position="34"/>
    </location>
</feature>
<feature type="region of interest" description="Disordered" evidence="1">
    <location>
        <begin position="16"/>
        <end position="37"/>
    </location>
</feature>
<dbReference type="Proteomes" id="UP001595848">
    <property type="component" value="Unassembled WGS sequence"/>
</dbReference>
<evidence type="ECO:0000313" key="3">
    <source>
        <dbReference type="Proteomes" id="UP001595848"/>
    </source>
</evidence>
<dbReference type="RefSeq" id="WP_217965391.1">
    <property type="nucleotide sequence ID" value="NZ_JAHTBN010000006.1"/>
</dbReference>
<comment type="caution">
    <text evidence="2">The sequence shown here is derived from an EMBL/GenBank/DDBJ whole genome shotgun (WGS) entry which is preliminary data.</text>
</comment>
<reference evidence="3" key="1">
    <citation type="journal article" date="2019" name="Int. J. Syst. Evol. Microbiol.">
        <title>The Global Catalogue of Microorganisms (GCM) 10K type strain sequencing project: providing services to taxonomists for standard genome sequencing and annotation.</title>
        <authorList>
            <consortium name="The Broad Institute Genomics Platform"/>
            <consortium name="The Broad Institute Genome Sequencing Center for Infectious Disease"/>
            <person name="Wu L."/>
            <person name="Ma J."/>
        </authorList>
    </citation>
    <scope>NUCLEOTIDE SEQUENCE [LARGE SCALE GENOMIC DNA]</scope>
    <source>
        <strain evidence="3">LMG 24813</strain>
    </source>
</reference>
<sequence length="121" mass="13396">MALKVETYELFTTDKPGSGKTVQAKPAKGKTATGARKRVEVKAAPKVEESYAADGSCFHPGLTKPRTGRYYVGAKGAVKTFADFDEALTYLRKMKVAYWTRPNASGNWGVVVAERWDELRY</sequence>
<evidence type="ECO:0000313" key="2">
    <source>
        <dbReference type="EMBL" id="MFC4202870.1"/>
    </source>
</evidence>
<organism evidence="2 3">
    <name type="scientific">Candidimonas humi</name>
    <dbReference type="NCBI Taxonomy" id="683355"/>
    <lineage>
        <taxon>Bacteria</taxon>
        <taxon>Pseudomonadati</taxon>
        <taxon>Pseudomonadota</taxon>
        <taxon>Betaproteobacteria</taxon>
        <taxon>Burkholderiales</taxon>
        <taxon>Alcaligenaceae</taxon>
        <taxon>Candidimonas</taxon>
    </lineage>
</organism>